<dbReference type="GO" id="GO:0033528">
    <property type="term" value="P:S-methylmethionine cycle"/>
    <property type="evidence" value="ECO:0007669"/>
    <property type="project" value="TreeGrafter"/>
</dbReference>
<dbReference type="InterPro" id="IPR051486">
    <property type="entry name" value="Hcy_S-methyltransferase"/>
</dbReference>
<keyword evidence="4 6" id="KW-0862">Zinc</keyword>
<dbReference type="Gene3D" id="3.20.20.330">
    <property type="entry name" value="Homocysteine-binding-like domain"/>
    <property type="match status" value="1"/>
</dbReference>
<keyword evidence="10" id="KW-1185">Reference proteome</keyword>
<evidence type="ECO:0000259" key="8">
    <source>
        <dbReference type="PROSITE" id="PS50970"/>
    </source>
</evidence>
<dbReference type="AlphaFoldDB" id="A0AAV2Q9B8"/>
<dbReference type="PROSITE" id="PS50970">
    <property type="entry name" value="HCY"/>
    <property type="match status" value="1"/>
</dbReference>
<evidence type="ECO:0000256" key="4">
    <source>
        <dbReference type="ARBA" id="ARBA00022833"/>
    </source>
</evidence>
<evidence type="ECO:0000313" key="9">
    <source>
        <dbReference type="EMBL" id="CAL4071522.1"/>
    </source>
</evidence>
<dbReference type="EMBL" id="CAXKWB010004006">
    <property type="protein sequence ID" value="CAL4071522.1"/>
    <property type="molecule type" value="Genomic_DNA"/>
</dbReference>
<accession>A0AAV2Q9B8</accession>
<keyword evidence="2 7" id="KW-0808">Transferase</keyword>
<sequence length="312" mass="33909">MLCGKNWIVDGGLGSSLQAAGYPIEKDPLWSARMLQDNPQAIKEVHMSFLEAGANVLITNSYQASIPSFAKHLSITENETLTLITQSVIIAKETIEEFRNKNPSEKDTQFLVAGSVGPYGACQADGSEYNGSYIQNISKEELQEWHRPRIAALVGAGVDLLAVETIPAAAEALAVLELLKEFPDTKVWCTFSCKNGHATNFGDDFKVAVKLCYELSGAQLVGIGINCTAPHFITSLLTGANNTLPSPNELPRVVYPNSGESWKSGQGWEGRPTNLEWIKNLKEWTDLGATVIGGCCRVTTHDIKDIANHMSN</sequence>
<dbReference type="GO" id="GO:0009086">
    <property type="term" value="P:methionine biosynthetic process"/>
    <property type="evidence" value="ECO:0007669"/>
    <property type="project" value="InterPro"/>
</dbReference>
<evidence type="ECO:0000256" key="3">
    <source>
        <dbReference type="ARBA" id="ARBA00022723"/>
    </source>
</evidence>
<dbReference type="NCBIfam" id="NF007020">
    <property type="entry name" value="PRK09485.1"/>
    <property type="match status" value="1"/>
</dbReference>
<dbReference type="InterPro" id="IPR036589">
    <property type="entry name" value="HCY_dom_sf"/>
</dbReference>
<evidence type="ECO:0000256" key="5">
    <source>
        <dbReference type="ARBA" id="ARBA00034478"/>
    </source>
</evidence>
<feature type="binding site" evidence="7">
    <location>
        <position position="295"/>
    </location>
    <ligand>
        <name>Zn(2+)</name>
        <dbReference type="ChEBI" id="CHEBI:29105"/>
    </ligand>
</feature>
<dbReference type="InterPro" id="IPR017226">
    <property type="entry name" value="BHMT-like"/>
</dbReference>
<feature type="binding site" evidence="7">
    <location>
        <position position="296"/>
    </location>
    <ligand>
        <name>Zn(2+)</name>
        <dbReference type="ChEBI" id="CHEBI:29105"/>
    </ligand>
</feature>
<evidence type="ECO:0000256" key="6">
    <source>
        <dbReference type="PIRSR" id="PIRSR037505-2"/>
    </source>
</evidence>
<feature type="domain" description="Hcy-binding" evidence="8">
    <location>
        <begin position="1"/>
        <end position="310"/>
    </location>
</feature>
<dbReference type="PANTHER" id="PTHR46015:SF1">
    <property type="entry name" value="HOMOCYSTEINE S-METHYLTRANSFERASE-LIKE ISOFORM 1"/>
    <property type="match status" value="1"/>
</dbReference>
<evidence type="ECO:0000256" key="2">
    <source>
        <dbReference type="ARBA" id="ARBA00022679"/>
    </source>
</evidence>
<dbReference type="PIRSF" id="PIRSF037505">
    <property type="entry name" value="Betaine_HMT"/>
    <property type="match status" value="1"/>
</dbReference>
<comment type="cofactor">
    <cofactor evidence="6">
        <name>Zn(2+)</name>
        <dbReference type="ChEBI" id="CHEBI:29105"/>
    </cofactor>
    <text evidence="6">Binds 1 zinc ion per subunit.</text>
</comment>
<dbReference type="InterPro" id="IPR003726">
    <property type="entry name" value="HCY_dom"/>
</dbReference>
<comment type="caution">
    <text evidence="9">The sequence shown here is derived from an EMBL/GenBank/DDBJ whole genome shotgun (WGS) entry which is preliminary data.</text>
</comment>
<dbReference type="SUPFAM" id="SSF82282">
    <property type="entry name" value="Homocysteine S-methyltransferase"/>
    <property type="match status" value="1"/>
</dbReference>
<evidence type="ECO:0000313" key="10">
    <source>
        <dbReference type="Proteomes" id="UP001497623"/>
    </source>
</evidence>
<keyword evidence="3 6" id="KW-0479">Metal-binding</keyword>
<dbReference type="Proteomes" id="UP001497623">
    <property type="component" value="Unassembled WGS sequence"/>
</dbReference>
<evidence type="ECO:0000256" key="7">
    <source>
        <dbReference type="PROSITE-ProRule" id="PRU00333"/>
    </source>
</evidence>
<comment type="pathway">
    <text evidence="5">Amino-acid biosynthesis; L-methionine biosynthesis via de novo pathway.</text>
</comment>
<feature type="binding site" evidence="6 7">
    <location>
        <position position="227"/>
    </location>
    <ligand>
        <name>Zn(2+)</name>
        <dbReference type="ChEBI" id="CHEBI:29105"/>
    </ligand>
</feature>
<reference evidence="9 10" key="1">
    <citation type="submission" date="2024-05" db="EMBL/GenBank/DDBJ databases">
        <authorList>
            <person name="Wallberg A."/>
        </authorList>
    </citation>
    <scope>NUCLEOTIDE SEQUENCE [LARGE SCALE GENOMIC DNA]</scope>
</reference>
<dbReference type="FunFam" id="3.20.20.330:FF:000002">
    <property type="entry name" value="Homocysteine S-methyltransferase"/>
    <property type="match status" value="1"/>
</dbReference>
<dbReference type="PANTHER" id="PTHR46015">
    <property type="entry name" value="ZGC:172121"/>
    <property type="match status" value="1"/>
</dbReference>
<organism evidence="9 10">
    <name type="scientific">Meganyctiphanes norvegica</name>
    <name type="common">Northern krill</name>
    <name type="synonym">Thysanopoda norvegica</name>
    <dbReference type="NCBI Taxonomy" id="48144"/>
    <lineage>
        <taxon>Eukaryota</taxon>
        <taxon>Metazoa</taxon>
        <taxon>Ecdysozoa</taxon>
        <taxon>Arthropoda</taxon>
        <taxon>Crustacea</taxon>
        <taxon>Multicrustacea</taxon>
        <taxon>Malacostraca</taxon>
        <taxon>Eumalacostraca</taxon>
        <taxon>Eucarida</taxon>
        <taxon>Euphausiacea</taxon>
        <taxon>Euphausiidae</taxon>
        <taxon>Meganyctiphanes</taxon>
    </lineage>
</organism>
<keyword evidence="1 7" id="KW-0489">Methyltransferase</keyword>
<protein>
    <recommendedName>
        <fullName evidence="8">Hcy-binding domain-containing protein</fullName>
    </recommendedName>
</protein>
<dbReference type="GO" id="GO:0008898">
    <property type="term" value="F:S-adenosylmethionine-homocysteine S-methyltransferase activity"/>
    <property type="evidence" value="ECO:0007669"/>
    <property type="project" value="TreeGrafter"/>
</dbReference>
<evidence type="ECO:0000256" key="1">
    <source>
        <dbReference type="ARBA" id="ARBA00022603"/>
    </source>
</evidence>
<name>A0AAV2Q9B8_MEGNR</name>
<dbReference type="GO" id="GO:0008270">
    <property type="term" value="F:zinc ion binding"/>
    <property type="evidence" value="ECO:0007669"/>
    <property type="project" value="InterPro"/>
</dbReference>
<dbReference type="GO" id="GO:0032259">
    <property type="term" value="P:methylation"/>
    <property type="evidence" value="ECO:0007669"/>
    <property type="project" value="UniProtKB-KW"/>
</dbReference>
<proteinExistence type="predicted"/>
<dbReference type="Pfam" id="PF02574">
    <property type="entry name" value="S-methyl_trans"/>
    <property type="match status" value="1"/>
</dbReference>
<gene>
    <name evidence="9" type="ORF">MNOR_LOCUS8569</name>
</gene>